<dbReference type="EMBL" id="CP061799">
    <property type="protein sequence ID" value="QTA82430.1"/>
    <property type="molecule type" value="Genomic_DNA"/>
</dbReference>
<keyword evidence="6" id="KW-0963">Cytoplasm</keyword>
<dbReference type="AlphaFoldDB" id="A0A975BBX7"/>
<dbReference type="PANTHER" id="PTHR30001">
    <property type="entry name" value="RIBONUCLEASE"/>
    <property type="match status" value="1"/>
</dbReference>
<dbReference type="CDD" id="cd04453">
    <property type="entry name" value="S1_RNase_E"/>
    <property type="match status" value="1"/>
</dbReference>
<keyword evidence="10" id="KW-0540">Nuclease</keyword>
<evidence type="ECO:0000256" key="9">
    <source>
        <dbReference type="ARBA" id="ARBA00022694"/>
    </source>
</evidence>
<evidence type="ECO:0000256" key="6">
    <source>
        <dbReference type="ARBA" id="ARBA00022490"/>
    </source>
</evidence>
<keyword evidence="12" id="KW-0699">rRNA-binding</keyword>
<dbReference type="GO" id="GO:0004540">
    <property type="term" value="F:RNA nuclease activity"/>
    <property type="evidence" value="ECO:0007669"/>
    <property type="project" value="InterPro"/>
</dbReference>
<dbReference type="SUPFAM" id="SSF50249">
    <property type="entry name" value="Nucleic acid-binding proteins"/>
    <property type="match status" value="1"/>
</dbReference>
<evidence type="ECO:0000256" key="7">
    <source>
        <dbReference type="ARBA" id="ARBA00022519"/>
    </source>
</evidence>
<evidence type="ECO:0000259" key="18">
    <source>
        <dbReference type="PROSITE" id="PS50126"/>
    </source>
</evidence>
<dbReference type="Proteomes" id="UP000663720">
    <property type="component" value="Chromosome"/>
</dbReference>
<dbReference type="RefSeq" id="WP_207688363.1">
    <property type="nucleotide sequence ID" value="NZ_CP061799.1"/>
</dbReference>
<evidence type="ECO:0000256" key="16">
    <source>
        <dbReference type="ARBA" id="ARBA00022884"/>
    </source>
</evidence>
<keyword evidence="16" id="KW-0694">RNA-binding</keyword>
<dbReference type="GO" id="GO:0046872">
    <property type="term" value="F:metal ion binding"/>
    <property type="evidence" value="ECO:0007669"/>
    <property type="project" value="UniProtKB-KW"/>
</dbReference>
<dbReference type="InterPro" id="IPR048583">
    <property type="entry name" value="RNase_E_G_thioredoxin-like"/>
</dbReference>
<accession>A0A975BBX7</accession>
<evidence type="ECO:0000256" key="2">
    <source>
        <dbReference type="ARBA" id="ARBA00004496"/>
    </source>
</evidence>
<dbReference type="GO" id="GO:0016787">
    <property type="term" value="F:hydrolase activity"/>
    <property type="evidence" value="ECO:0007669"/>
    <property type="project" value="UniProtKB-KW"/>
</dbReference>
<keyword evidence="11" id="KW-0479">Metal-binding</keyword>
<gene>
    <name evidence="19" type="ORF">dnl_48050</name>
</gene>
<comment type="similarity">
    <text evidence="3">Belongs to the RNase E/G family. RNase G subfamily.</text>
</comment>
<reference evidence="19" key="1">
    <citation type="journal article" date="2021" name="Microb. Physiol.">
        <title>Proteogenomic Insights into the Physiology of Marine, Sulfate-Reducing, Filamentous Desulfonema limicola and Desulfonema magnum.</title>
        <authorList>
            <person name="Schnaars V."/>
            <person name="Wohlbrand L."/>
            <person name="Scheve S."/>
            <person name="Hinrichs C."/>
            <person name="Reinhardt R."/>
            <person name="Rabus R."/>
        </authorList>
    </citation>
    <scope>NUCLEOTIDE SEQUENCE</scope>
    <source>
        <strain evidence="19">5ac10</strain>
    </source>
</reference>
<dbReference type="Gene3D" id="2.40.50.140">
    <property type="entry name" value="Nucleic acid-binding proteins"/>
    <property type="match status" value="1"/>
</dbReference>
<keyword evidence="20" id="KW-1185">Reference proteome</keyword>
<dbReference type="SMART" id="SM00316">
    <property type="entry name" value="S1"/>
    <property type="match status" value="1"/>
</dbReference>
<keyword evidence="13" id="KW-0255">Endonuclease</keyword>
<evidence type="ECO:0000256" key="14">
    <source>
        <dbReference type="ARBA" id="ARBA00022801"/>
    </source>
</evidence>
<proteinExistence type="inferred from homology"/>
<dbReference type="GO" id="GO:0004519">
    <property type="term" value="F:endonuclease activity"/>
    <property type="evidence" value="ECO:0007669"/>
    <property type="project" value="UniProtKB-KW"/>
</dbReference>
<dbReference type="InterPro" id="IPR003029">
    <property type="entry name" value="S1_domain"/>
</dbReference>
<name>A0A975BBX7_9BACT</name>
<keyword evidence="7" id="KW-0997">Cell inner membrane</keyword>
<evidence type="ECO:0000256" key="12">
    <source>
        <dbReference type="ARBA" id="ARBA00022730"/>
    </source>
</evidence>
<evidence type="ECO:0000256" key="8">
    <source>
        <dbReference type="ARBA" id="ARBA00022552"/>
    </source>
</evidence>
<dbReference type="Pfam" id="PF20833">
    <property type="entry name" value="RNase_E_G_Thio"/>
    <property type="match status" value="1"/>
</dbReference>
<evidence type="ECO:0000313" key="20">
    <source>
        <dbReference type="Proteomes" id="UP000663720"/>
    </source>
</evidence>
<evidence type="ECO:0000256" key="5">
    <source>
        <dbReference type="ARBA" id="ARBA00022475"/>
    </source>
</evidence>
<sequence>MSSKILINALDPEECRIAKVTDSKLEEFHIESTAKEITHGNIYKGIITRIEPGLQSVFVDYGAERHGFLQKHEIHPDYFLDNLSGDQSIKSIVKRGQELLVQVTKDPVMKKGAMLTTYISLPGRYIVLMPGSKNTGISRKIEDEEERSRLKELVNSVMLPQGFGIIVRTAGSNCNKTSLIKDLKYLLRLWENINNKGVGEDAPALLYKERNLVLRSIRDYFTPDITEILVDDEAVHHEVKNFFHIISPKHTRIVKLHTGPKPIFTKHALEDQIASIFENRVELKSGGSIVIDQTEALVAIDVNSGKGIHKKNIEQTAFSTNIEAAEEIARQLRMRDLGGLIVIDFIDMRDMKHKQEVERSLKSYVKADKARIKLGKISKFGLMEMSRQRIRPSIEYGGYLPCKHCQGKGLLPSAETLAISFLRKLHLETLKEGITHVKGIVPVSVAGYLLNSKKKEILDLEMRREIRIVIEGDASMLPRESRILCEQ</sequence>
<evidence type="ECO:0000256" key="4">
    <source>
        <dbReference type="ARBA" id="ARBA00017719"/>
    </source>
</evidence>
<dbReference type="Pfam" id="PF00575">
    <property type="entry name" value="S1"/>
    <property type="match status" value="1"/>
</dbReference>
<protein>
    <recommendedName>
        <fullName evidence="4">Ribonuclease G</fullName>
    </recommendedName>
</protein>
<dbReference type="NCBIfam" id="TIGR00757">
    <property type="entry name" value="RNaseEG"/>
    <property type="match status" value="1"/>
</dbReference>
<dbReference type="Pfam" id="PF10150">
    <property type="entry name" value="RNase_E_G"/>
    <property type="match status" value="1"/>
</dbReference>
<feature type="domain" description="S1 motif" evidence="18">
    <location>
        <begin position="40"/>
        <end position="118"/>
    </location>
</feature>
<comment type="subcellular location">
    <subcellularLocation>
        <location evidence="2">Cytoplasm</location>
    </subcellularLocation>
</comment>
<comment type="cofactor">
    <cofactor evidence="1">
        <name>Mg(2+)</name>
        <dbReference type="ChEBI" id="CHEBI:18420"/>
    </cofactor>
</comment>
<dbReference type="GO" id="GO:0019843">
    <property type="term" value="F:rRNA binding"/>
    <property type="evidence" value="ECO:0007669"/>
    <property type="project" value="UniProtKB-KW"/>
</dbReference>
<evidence type="ECO:0000256" key="11">
    <source>
        <dbReference type="ARBA" id="ARBA00022723"/>
    </source>
</evidence>
<dbReference type="InterPro" id="IPR019307">
    <property type="entry name" value="RNA-bd_AU-1/RNase_E/G"/>
</dbReference>
<dbReference type="Gene3D" id="3.40.1260.20">
    <property type="entry name" value="Ribonuclease E, catalytic domain"/>
    <property type="match status" value="1"/>
</dbReference>
<keyword evidence="8" id="KW-0698">rRNA processing</keyword>
<dbReference type="InterPro" id="IPR012340">
    <property type="entry name" value="NA-bd_OB-fold"/>
</dbReference>
<evidence type="ECO:0000256" key="13">
    <source>
        <dbReference type="ARBA" id="ARBA00022759"/>
    </source>
</evidence>
<organism evidence="19 20">
    <name type="scientific">Desulfonema limicola</name>
    <dbReference type="NCBI Taxonomy" id="45656"/>
    <lineage>
        <taxon>Bacteria</taxon>
        <taxon>Pseudomonadati</taxon>
        <taxon>Thermodesulfobacteriota</taxon>
        <taxon>Desulfobacteria</taxon>
        <taxon>Desulfobacterales</taxon>
        <taxon>Desulfococcaceae</taxon>
        <taxon>Desulfonema</taxon>
    </lineage>
</organism>
<evidence type="ECO:0000256" key="15">
    <source>
        <dbReference type="ARBA" id="ARBA00022842"/>
    </source>
</evidence>
<keyword evidence="17" id="KW-0472">Membrane</keyword>
<evidence type="ECO:0000256" key="1">
    <source>
        <dbReference type="ARBA" id="ARBA00001946"/>
    </source>
</evidence>
<dbReference type="GO" id="GO:0005737">
    <property type="term" value="C:cytoplasm"/>
    <property type="evidence" value="ECO:0007669"/>
    <property type="project" value="UniProtKB-SubCell"/>
</dbReference>
<dbReference type="PANTHER" id="PTHR30001:SF1">
    <property type="entry name" value="RIBONUCLEASE E_G-LIKE PROTEIN, CHLOROPLASTIC"/>
    <property type="match status" value="1"/>
</dbReference>
<dbReference type="KEGG" id="dli:dnl_48050"/>
<dbReference type="InterPro" id="IPR004659">
    <property type="entry name" value="RNase_E/G"/>
</dbReference>
<evidence type="ECO:0000256" key="10">
    <source>
        <dbReference type="ARBA" id="ARBA00022722"/>
    </source>
</evidence>
<evidence type="ECO:0000256" key="3">
    <source>
        <dbReference type="ARBA" id="ARBA00005663"/>
    </source>
</evidence>
<evidence type="ECO:0000313" key="19">
    <source>
        <dbReference type="EMBL" id="QTA82430.1"/>
    </source>
</evidence>
<keyword evidence="15" id="KW-0460">Magnesium</keyword>
<dbReference type="GO" id="GO:0008033">
    <property type="term" value="P:tRNA processing"/>
    <property type="evidence" value="ECO:0007669"/>
    <property type="project" value="UniProtKB-KW"/>
</dbReference>
<keyword evidence="5" id="KW-1003">Cell membrane</keyword>
<evidence type="ECO:0000256" key="17">
    <source>
        <dbReference type="ARBA" id="ARBA00023136"/>
    </source>
</evidence>
<keyword evidence="14" id="KW-0378">Hydrolase</keyword>
<keyword evidence="9" id="KW-0819">tRNA processing</keyword>
<dbReference type="PROSITE" id="PS50126">
    <property type="entry name" value="S1"/>
    <property type="match status" value="1"/>
</dbReference>
<dbReference type="GO" id="GO:0006364">
    <property type="term" value="P:rRNA processing"/>
    <property type="evidence" value="ECO:0007669"/>
    <property type="project" value="UniProtKB-KW"/>
</dbReference>